<evidence type="ECO:0000256" key="8">
    <source>
        <dbReference type="ARBA" id="ARBA00022842"/>
    </source>
</evidence>
<feature type="domain" description="MoaB/Mog" evidence="12">
    <location>
        <begin position="180"/>
        <end position="318"/>
    </location>
</feature>
<dbReference type="NCBIfam" id="TIGR00177">
    <property type="entry name" value="molyb_syn"/>
    <property type="match status" value="1"/>
</dbReference>
<dbReference type="RefSeq" id="WP_146294233.1">
    <property type="nucleotide sequence ID" value="NZ_CP042326.1"/>
</dbReference>
<proteinExistence type="inferred from homology"/>
<dbReference type="OrthoDB" id="9804758at2"/>
<evidence type="ECO:0000256" key="4">
    <source>
        <dbReference type="ARBA" id="ARBA00010763"/>
    </source>
</evidence>
<dbReference type="EC" id="2.10.1.1" evidence="11"/>
<dbReference type="InterPro" id="IPR036135">
    <property type="entry name" value="MoeA_linker/N_sf"/>
</dbReference>
<keyword evidence="5 11" id="KW-0500">Molybdenum</keyword>
<dbReference type="UniPathway" id="UPA00344"/>
<evidence type="ECO:0000256" key="11">
    <source>
        <dbReference type="RuleBase" id="RU365090"/>
    </source>
</evidence>
<dbReference type="PANTHER" id="PTHR10192">
    <property type="entry name" value="MOLYBDOPTERIN BIOSYNTHESIS PROTEIN"/>
    <property type="match status" value="1"/>
</dbReference>
<evidence type="ECO:0000256" key="3">
    <source>
        <dbReference type="ARBA" id="ARBA00005046"/>
    </source>
</evidence>
<evidence type="ECO:0000313" key="13">
    <source>
        <dbReference type="EMBL" id="QDZ38622.1"/>
    </source>
</evidence>
<evidence type="ECO:0000259" key="12">
    <source>
        <dbReference type="SMART" id="SM00852"/>
    </source>
</evidence>
<dbReference type="InterPro" id="IPR036425">
    <property type="entry name" value="MoaB/Mog-like_dom_sf"/>
</dbReference>
<dbReference type="Proteomes" id="UP000318453">
    <property type="component" value="Chromosome"/>
</dbReference>
<evidence type="ECO:0000256" key="9">
    <source>
        <dbReference type="ARBA" id="ARBA00023150"/>
    </source>
</evidence>
<keyword evidence="14" id="KW-1185">Reference proteome</keyword>
<dbReference type="PROSITE" id="PS01079">
    <property type="entry name" value="MOCF_BIOSYNTHESIS_2"/>
    <property type="match status" value="1"/>
</dbReference>
<protein>
    <recommendedName>
        <fullName evidence="11">Molybdopterin molybdenumtransferase</fullName>
        <ecNumber evidence="11">2.10.1.1</ecNumber>
    </recommendedName>
</protein>
<keyword evidence="8 11" id="KW-0460">Magnesium</keyword>
<dbReference type="SMART" id="SM00852">
    <property type="entry name" value="MoCF_biosynth"/>
    <property type="match status" value="1"/>
</dbReference>
<keyword evidence="6 11" id="KW-0808">Transferase</keyword>
<comment type="function">
    <text evidence="2 11">Catalyzes the insertion of molybdate into adenylated molybdopterin with the concomitant release of AMP.</text>
</comment>
<dbReference type="EMBL" id="CP042326">
    <property type="protein sequence ID" value="QDZ38622.1"/>
    <property type="molecule type" value="Genomic_DNA"/>
</dbReference>
<keyword evidence="9 11" id="KW-0501">Molybdenum cofactor biosynthesis</keyword>
<comment type="catalytic activity">
    <reaction evidence="10">
        <text>adenylyl-molybdopterin + molybdate = Mo-molybdopterin + AMP + H(+)</text>
        <dbReference type="Rhea" id="RHEA:35047"/>
        <dbReference type="ChEBI" id="CHEBI:15378"/>
        <dbReference type="ChEBI" id="CHEBI:36264"/>
        <dbReference type="ChEBI" id="CHEBI:62727"/>
        <dbReference type="ChEBI" id="CHEBI:71302"/>
        <dbReference type="ChEBI" id="CHEBI:456215"/>
        <dbReference type="EC" id="2.10.1.1"/>
    </reaction>
</comment>
<dbReference type="InterPro" id="IPR036688">
    <property type="entry name" value="MoeA_C_domain_IV_sf"/>
</dbReference>
<comment type="cofactor">
    <cofactor evidence="1 11">
        <name>Mg(2+)</name>
        <dbReference type="ChEBI" id="CHEBI:18420"/>
    </cofactor>
</comment>
<dbReference type="InterPro" id="IPR005110">
    <property type="entry name" value="MoeA_linker/N"/>
</dbReference>
<dbReference type="InterPro" id="IPR001453">
    <property type="entry name" value="MoaB/Mog_dom"/>
</dbReference>
<evidence type="ECO:0000256" key="2">
    <source>
        <dbReference type="ARBA" id="ARBA00002901"/>
    </source>
</evidence>
<comment type="pathway">
    <text evidence="3 11">Cofactor biosynthesis; molybdopterin biosynthesis.</text>
</comment>
<dbReference type="PANTHER" id="PTHR10192:SF5">
    <property type="entry name" value="GEPHYRIN"/>
    <property type="match status" value="1"/>
</dbReference>
<dbReference type="NCBIfam" id="NF045515">
    <property type="entry name" value="Glp_gephyrin"/>
    <property type="match status" value="1"/>
</dbReference>
<dbReference type="GO" id="GO:0046872">
    <property type="term" value="F:metal ion binding"/>
    <property type="evidence" value="ECO:0007669"/>
    <property type="project" value="UniProtKB-UniRule"/>
</dbReference>
<dbReference type="GO" id="GO:0005829">
    <property type="term" value="C:cytosol"/>
    <property type="evidence" value="ECO:0007669"/>
    <property type="project" value="TreeGrafter"/>
</dbReference>
<dbReference type="Gene3D" id="2.40.340.10">
    <property type="entry name" value="MoeA, C-terminal, domain IV"/>
    <property type="match status" value="1"/>
</dbReference>
<dbReference type="InterPro" id="IPR038987">
    <property type="entry name" value="MoeA-like"/>
</dbReference>
<evidence type="ECO:0000256" key="7">
    <source>
        <dbReference type="ARBA" id="ARBA00022723"/>
    </source>
</evidence>
<dbReference type="Pfam" id="PF03454">
    <property type="entry name" value="MoeA_C"/>
    <property type="match status" value="1"/>
</dbReference>
<evidence type="ECO:0000313" key="14">
    <source>
        <dbReference type="Proteomes" id="UP000318453"/>
    </source>
</evidence>
<dbReference type="AlphaFoldDB" id="A0A5B8NHH5"/>
<organism evidence="13 14">
    <name type="scientific">Euhalothece natronophila Z-M001</name>
    <dbReference type="NCBI Taxonomy" id="522448"/>
    <lineage>
        <taxon>Bacteria</taxon>
        <taxon>Bacillati</taxon>
        <taxon>Cyanobacteriota</taxon>
        <taxon>Cyanophyceae</taxon>
        <taxon>Oscillatoriophycideae</taxon>
        <taxon>Chroococcales</taxon>
        <taxon>Halothecacae</taxon>
        <taxon>Halothece cluster</taxon>
        <taxon>Euhalothece</taxon>
    </lineage>
</organism>
<dbReference type="KEGG" id="enn:FRE64_00885"/>
<dbReference type="GO" id="GO:0061599">
    <property type="term" value="F:molybdopterin molybdotransferase activity"/>
    <property type="evidence" value="ECO:0007669"/>
    <property type="project" value="UniProtKB-UniRule"/>
</dbReference>
<evidence type="ECO:0000256" key="1">
    <source>
        <dbReference type="ARBA" id="ARBA00001946"/>
    </source>
</evidence>
<accession>A0A5B8NHH5</accession>
<dbReference type="InterPro" id="IPR008284">
    <property type="entry name" value="MoCF_biosynth_CS"/>
</dbReference>
<dbReference type="Pfam" id="PF00994">
    <property type="entry name" value="MoCF_biosynth"/>
    <property type="match status" value="1"/>
</dbReference>
<dbReference type="Gene3D" id="3.40.980.10">
    <property type="entry name" value="MoaB/Mog-like domain"/>
    <property type="match status" value="1"/>
</dbReference>
<dbReference type="Pfam" id="PF03453">
    <property type="entry name" value="MoeA_N"/>
    <property type="match status" value="1"/>
</dbReference>
<evidence type="ECO:0000256" key="5">
    <source>
        <dbReference type="ARBA" id="ARBA00022505"/>
    </source>
</evidence>
<keyword evidence="7 11" id="KW-0479">Metal-binding</keyword>
<evidence type="ECO:0000256" key="6">
    <source>
        <dbReference type="ARBA" id="ARBA00022679"/>
    </source>
</evidence>
<dbReference type="SUPFAM" id="SSF53218">
    <property type="entry name" value="Molybdenum cofactor biosynthesis proteins"/>
    <property type="match status" value="1"/>
</dbReference>
<dbReference type="SUPFAM" id="SSF63882">
    <property type="entry name" value="MoeA N-terminal region -like"/>
    <property type="match status" value="1"/>
</dbReference>
<dbReference type="Gene3D" id="2.170.190.11">
    <property type="entry name" value="Molybdopterin biosynthesis moea protein, domain 3"/>
    <property type="match status" value="1"/>
</dbReference>
<dbReference type="SUPFAM" id="SSF63867">
    <property type="entry name" value="MoeA C-terminal domain-like"/>
    <property type="match status" value="1"/>
</dbReference>
<dbReference type="FunFam" id="3.40.980.10:FF:000004">
    <property type="entry name" value="Molybdopterin molybdenumtransferase"/>
    <property type="match status" value="1"/>
</dbReference>
<comment type="similarity">
    <text evidence="4 11">Belongs to the MoeA family.</text>
</comment>
<dbReference type="Gene3D" id="3.90.105.10">
    <property type="entry name" value="Molybdopterin biosynthesis moea protein, domain 2"/>
    <property type="match status" value="1"/>
</dbReference>
<evidence type="ECO:0000256" key="10">
    <source>
        <dbReference type="ARBA" id="ARBA00047317"/>
    </source>
</evidence>
<dbReference type="InterPro" id="IPR005111">
    <property type="entry name" value="MoeA_C_domain_IV"/>
</dbReference>
<dbReference type="CDD" id="cd00887">
    <property type="entry name" value="MoeA"/>
    <property type="match status" value="1"/>
</dbReference>
<dbReference type="GO" id="GO:0006777">
    <property type="term" value="P:Mo-molybdopterin cofactor biosynthetic process"/>
    <property type="evidence" value="ECO:0007669"/>
    <property type="project" value="UniProtKB-UniRule"/>
</dbReference>
<gene>
    <name evidence="13" type="ORF">FRE64_00885</name>
</gene>
<reference evidence="13 14" key="1">
    <citation type="submission" date="2019-08" db="EMBL/GenBank/DDBJ databases">
        <title>Carotenoids and Carotenoid Binding Proteins in the Halophilic Cyanobacterium Euhalothece sp. ZM00.</title>
        <authorList>
            <person name="Cho S.M."/>
            <person name="Song J.Y."/>
            <person name="Park Y.-I."/>
        </authorList>
    </citation>
    <scope>NUCLEOTIDE SEQUENCE [LARGE SCALE GENOMIC DNA]</scope>
    <source>
        <strain evidence="13 14">Z-M001</strain>
    </source>
</reference>
<sequence>MFSVEDTEKIILDAIQPLTATETVTLDAVAGRILATPVSSELDYPHEDNSAMDGYAARSRDLSQATSDHPVTLNIIEEIPAGVAPSHRLDKGQAARIFTGGMLPLGADTIIMQEETEREGDQVKVFSAPESGQFVRKQGSFYQAKQCLLPVSIPIKAPEIAILAAMQCREVSVYCRPRITMFSSGNELVMPNETLKRGQLVDSNQYALKELVKQQGGVAIPLGIIRDDKEALKSAIAQAISSSDLVISTGGVSVGDYDYIESILTELGGTIKINSVAIKPGKPLTFATFPNCYYFGLPGNPVSALVTFWRFVAPAIKKLSGQTSNIEPTFVTAKTQQALKANGKRETYLWGKVSAIGGEYQFHLAGGSHSSGNLINLAQTNALAVIPVGETQISAQKTVTVMLIN</sequence>
<name>A0A5B8NHH5_9CHRO</name>